<dbReference type="AlphaFoldDB" id="A0AAN9UUW1"/>
<keyword evidence="11" id="KW-1185">Reference proteome</keyword>
<gene>
    <name evidence="10" type="primary">BTN1</name>
    <name evidence="10" type="ORF">SLS62_002090</name>
</gene>
<accession>A0AAN9UUW1</accession>
<feature type="region of interest" description="Disordered" evidence="9">
    <location>
        <begin position="218"/>
        <end position="292"/>
    </location>
</feature>
<keyword evidence="7 8" id="KW-0472">Membrane</keyword>
<dbReference type="PIRSF" id="PIRSF015974">
    <property type="entry name" value="CLN3_BTN1"/>
    <property type="match status" value="1"/>
</dbReference>
<comment type="similarity">
    <text evidence="2 8">Belongs to the battenin family.</text>
</comment>
<dbReference type="PANTHER" id="PTHR10981:SF0">
    <property type="entry name" value="BATTENIN"/>
    <property type="match status" value="1"/>
</dbReference>
<dbReference type="InterPro" id="IPR036259">
    <property type="entry name" value="MFS_trans_sf"/>
</dbReference>
<evidence type="ECO:0000256" key="4">
    <source>
        <dbReference type="ARBA" id="ARBA00022692"/>
    </source>
</evidence>
<dbReference type="EMBL" id="JAKJXP020000010">
    <property type="protein sequence ID" value="KAK7755805.1"/>
    <property type="molecule type" value="Genomic_DNA"/>
</dbReference>
<dbReference type="InterPro" id="IPR018460">
    <property type="entry name" value="Battenin_disease_Cln3_subgr"/>
</dbReference>
<evidence type="ECO:0000256" key="5">
    <source>
        <dbReference type="ARBA" id="ARBA00022970"/>
    </source>
</evidence>
<feature type="transmembrane region" description="Helical" evidence="8">
    <location>
        <begin position="132"/>
        <end position="151"/>
    </location>
</feature>
<evidence type="ECO:0000256" key="3">
    <source>
        <dbReference type="ARBA" id="ARBA00022448"/>
    </source>
</evidence>
<feature type="transmembrane region" description="Helical" evidence="8">
    <location>
        <begin position="101"/>
        <end position="120"/>
    </location>
</feature>
<feature type="transmembrane region" description="Helical" evidence="8">
    <location>
        <begin position="38"/>
        <end position="62"/>
    </location>
</feature>
<protein>
    <recommendedName>
        <fullName evidence="8">Protein BTN</fullName>
    </recommendedName>
</protein>
<dbReference type="Proteomes" id="UP001320420">
    <property type="component" value="Unassembled WGS sequence"/>
</dbReference>
<name>A0AAN9UUW1_9PEZI</name>
<comment type="subcellular location">
    <subcellularLocation>
        <location evidence="1">Endomembrane system</location>
        <topology evidence="1">Multi-pass membrane protein</topology>
    </subcellularLocation>
    <subcellularLocation>
        <location evidence="8">Vacuole membrane</location>
        <topology evidence="8">Multi-pass membrane protein</topology>
    </subcellularLocation>
</comment>
<evidence type="ECO:0000313" key="11">
    <source>
        <dbReference type="Proteomes" id="UP001320420"/>
    </source>
</evidence>
<organism evidence="10 11">
    <name type="scientific">Diatrype stigma</name>
    <dbReference type="NCBI Taxonomy" id="117547"/>
    <lineage>
        <taxon>Eukaryota</taxon>
        <taxon>Fungi</taxon>
        <taxon>Dikarya</taxon>
        <taxon>Ascomycota</taxon>
        <taxon>Pezizomycotina</taxon>
        <taxon>Sordariomycetes</taxon>
        <taxon>Xylariomycetidae</taxon>
        <taxon>Xylariales</taxon>
        <taxon>Diatrypaceae</taxon>
        <taxon>Diatrype</taxon>
    </lineage>
</organism>
<evidence type="ECO:0000256" key="8">
    <source>
        <dbReference type="RuleBase" id="RU361113"/>
    </source>
</evidence>
<feature type="transmembrane region" description="Helical" evidence="8">
    <location>
        <begin position="397"/>
        <end position="422"/>
    </location>
</feature>
<keyword evidence="6 8" id="KW-1133">Transmembrane helix</keyword>
<dbReference type="InterPro" id="IPR003492">
    <property type="entry name" value="Battenin_disease_Cln3"/>
</dbReference>
<comment type="caution">
    <text evidence="10">The sequence shown here is derived from an EMBL/GenBank/DDBJ whole genome shotgun (WGS) entry which is preliminary data.</text>
</comment>
<evidence type="ECO:0000256" key="2">
    <source>
        <dbReference type="ARBA" id="ARBA00007467"/>
    </source>
</evidence>
<dbReference type="PRINTS" id="PR01315">
    <property type="entry name" value="BATTENIN"/>
</dbReference>
<sequence length="481" mass="51234">MTRPSPSSSGYLPMPGSPGSSWAIYRARLASLLRHPEAAVLVAFWLFGLINNVLYVIILSAAQDLVGSDVPKGAVLLADVLPAFLTKLVAPYFIHRVPYGLRVVVFALGSAAGMLAVALAPAGGGSAAPKMLGIALASFASGGGELSFLGLTHHYGRLSLAAWGSGTGAAGIVGAGLYVLLTELWGLGVRDSLLASAALPAVMLLSFFAVLPRGPLREEERRRRRAAADNKGGYDPVPDRVDNDNDDDVEESAPNNATTSLLAPPPSGPGVAGEVDGPAHRHQHQHPHQQQSLAANLRRARSLFVPYMLPLFLVYVAEYTINQGIAPVLLFPLSSSPFAELRDFYPMYGLLYQVGVFVSRTSVAWVRVRRLYVPALLQVANAVLLAAHALWPFLPSVWVVFAVVFWEGLLGGAVYVNTFAAIMEAVAPQDREFSLGATSVSDSAGICTAGFLGMAVEVWLCNWQVRHGRDWCKQIGVSSTA</sequence>
<dbReference type="SUPFAM" id="SSF103473">
    <property type="entry name" value="MFS general substrate transporter"/>
    <property type="match status" value="1"/>
</dbReference>
<reference evidence="10 11" key="1">
    <citation type="submission" date="2024-02" db="EMBL/GenBank/DDBJ databases">
        <title>De novo assembly and annotation of 12 fungi associated with fruit tree decline syndrome in Ontario, Canada.</title>
        <authorList>
            <person name="Sulman M."/>
            <person name="Ellouze W."/>
            <person name="Ilyukhin E."/>
        </authorList>
    </citation>
    <scope>NUCLEOTIDE SEQUENCE [LARGE SCALE GENOMIC DNA]</scope>
    <source>
        <strain evidence="10 11">M11/M66-122</strain>
    </source>
</reference>
<dbReference type="GO" id="GO:0006865">
    <property type="term" value="P:amino acid transport"/>
    <property type="evidence" value="ECO:0007669"/>
    <property type="project" value="UniProtKB-KW"/>
</dbReference>
<keyword evidence="3" id="KW-0813">Transport</keyword>
<dbReference type="GO" id="GO:0012505">
    <property type="term" value="C:endomembrane system"/>
    <property type="evidence" value="ECO:0007669"/>
    <property type="project" value="UniProtKB-SubCell"/>
</dbReference>
<evidence type="ECO:0000256" key="1">
    <source>
        <dbReference type="ARBA" id="ARBA00004127"/>
    </source>
</evidence>
<evidence type="ECO:0000256" key="7">
    <source>
        <dbReference type="ARBA" id="ARBA00023136"/>
    </source>
</evidence>
<feature type="transmembrane region" description="Helical" evidence="8">
    <location>
        <begin position="158"/>
        <end position="181"/>
    </location>
</feature>
<proteinExistence type="inferred from homology"/>
<evidence type="ECO:0000313" key="10">
    <source>
        <dbReference type="EMBL" id="KAK7755805.1"/>
    </source>
</evidence>
<feature type="transmembrane region" description="Helical" evidence="8">
    <location>
        <begin position="345"/>
        <end position="366"/>
    </location>
</feature>
<feature type="transmembrane region" description="Helical" evidence="8">
    <location>
        <begin position="193"/>
        <end position="216"/>
    </location>
</feature>
<evidence type="ECO:0000256" key="9">
    <source>
        <dbReference type="SAM" id="MobiDB-lite"/>
    </source>
</evidence>
<keyword evidence="4 8" id="KW-0812">Transmembrane</keyword>
<feature type="transmembrane region" description="Helical" evidence="8">
    <location>
        <begin position="74"/>
        <end position="94"/>
    </location>
</feature>
<dbReference type="Gene3D" id="1.20.1250.20">
    <property type="entry name" value="MFS general substrate transporter like domains"/>
    <property type="match status" value="1"/>
</dbReference>
<dbReference type="GO" id="GO:0005774">
    <property type="term" value="C:vacuolar membrane"/>
    <property type="evidence" value="ECO:0007669"/>
    <property type="project" value="UniProtKB-SubCell"/>
</dbReference>
<dbReference type="PANTHER" id="PTHR10981">
    <property type="entry name" value="BATTENIN"/>
    <property type="match status" value="1"/>
</dbReference>
<feature type="transmembrane region" description="Helical" evidence="8">
    <location>
        <begin position="371"/>
        <end position="391"/>
    </location>
</feature>
<feature type="transmembrane region" description="Helical" evidence="8">
    <location>
        <begin position="304"/>
        <end position="325"/>
    </location>
</feature>
<keyword evidence="8" id="KW-0926">Vacuole</keyword>
<dbReference type="Pfam" id="PF02487">
    <property type="entry name" value="CLN3"/>
    <property type="match status" value="1"/>
</dbReference>
<evidence type="ECO:0000256" key="6">
    <source>
        <dbReference type="ARBA" id="ARBA00022989"/>
    </source>
</evidence>
<dbReference type="GO" id="GO:0051453">
    <property type="term" value="P:regulation of intracellular pH"/>
    <property type="evidence" value="ECO:0007669"/>
    <property type="project" value="TreeGrafter"/>
</dbReference>
<keyword evidence="5" id="KW-0029">Amino-acid transport</keyword>